<evidence type="ECO:0000313" key="9">
    <source>
        <dbReference type="EMBL" id="OUS47454.1"/>
    </source>
</evidence>
<evidence type="ECO:0000256" key="8">
    <source>
        <dbReference type="SAM" id="MobiDB-lite"/>
    </source>
</evidence>
<dbReference type="GO" id="GO:0009507">
    <property type="term" value="C:chloroplast"/>
    <property type="evidence" value="ECO:0007669"/>
    <property type="project" value="UniProtKB-SubCell"/>
</dbReference>
<dbReference type="GO" id="GO:0015979">
    <property type="term" value="P:photosynthesis"/>
    <property type="evidence" value="ECO:0007669"/>
    <property type="project" value="UniProtKB-KW"/>
</dbReference>
<comment type="similarity">
    <text evidence="2 7">Belongs to the short-chain dehydrogenases/reductases (SDR) family. POR subfamily.</text>
</comment>
<keyword evidence="7" id="KW-0150">Chloroplast</keyword>
<dbReference type="InterPro" id="IPR036291">
    <property type="entry name" value="NAD(P)-bd_dom_sf"/>
</dbReference>
<evidence type="ECO:0000256" key="6">
    <source>
        <dbReference type="ARBA" id="ARBA00023171"/>
    </source>
</evidence>
<dbReference type="Proteomes" id="UP000195557">
    <property type="component" value="Unassembled WGS sequence"/>
</dbReference>
<dbReference type="GO" id="GO:0016630">
    <property type="term" value="F:protochlorophyllide reductase activity"/>
    <property type="evidence" value="ECO:0007669"/>
    <property type="project" value="UniProtKB-EC"/>
</dbReference>
<gene>
    <name evidence="9" type="ORF">BE221DRAFT_72146</name>
</gene>
<organism evidence="9">
    <name type="scientific">Ostreococcus tauri</name>
    <name type="common">Marine green alga</name>
    <dbReference type="NCBI Taxonomy" id="70448"/>
    <lineage>
        <taxon>Eukaryota</taxon>
        <taxon>Viridiplantae</taxon>
        <taxon>Chlorophyta</taxon>
        <taxon>Mamiellophyceae</taxon>
        <taxon>Mamiellales</taxon>
        <taxon>Bathycoccaceae</taxon>
        <taxon>Ostreococcus</taxon>
    </lineage>
</organism>
<dbReference type="GO" id="GO:0015995">
    <property type="term" value="P:chlorophyll biosynthetic process"/>
    <property type="evidence" value="ECO:0007669"/>
    <property type="project" value="UniProtKB-UniPathway"/>
</dbReference>
<proteinExistence type="inferred from homology"/>
<name>A0A1Y5IGZ9_OSTTA</name>
<dbReference type="PANTHER" id="PTHR44419">
    <property type="entry name" value="PROTOCHLOROPHYLLIDE REDUCTASE C, CHLOROPLASTIC"/>
    <property type="match status" value="1"/>
</dbReference>
<feature type="region of interest" description="Disordered" evidence="8">
    <location>
        <begin position="1"/>
        <end position="28"/>
    </location>
</feature>
<dbReference type="PRINTS" id="PR00081">
    <property type="entry name" value="GDHRDH"/>
</dbReference>
<comment type="catalytic activity">
    <reaction evidence="7">
        <text>chlorophyllide a + NADP(+) = protochlorophyllide a + NADPH + H(+)</text>
        <dbReference type="Rhea" id="RHEA:11132"/>
        <dbReference type="ChEBI" id="CHEBI:15378"/>
        <dbReference type="ChEBI" id="CHEBI:57783"/>
        <dbReference type="ChEBI" id="CHEBI:58349"/>
        <dbReference type="ChEBI" id="CHEBI:83348"/>
        <dbReference type="ChEBI" id="CHEBI:83350"/>
        <dbReference type="EC" id="1.3.1.33"/>
    </reaction>
</comment>
<dbReference type="EC" id="1.3.1.33" evidence="7"/>
<dbReference type="Pfam" id="PF00106">
    <property type="entry name" value="adh_short"/>
    <property type="match status" value="1"/>
</dbReference>
<dbReference type="InterPro" id="IPR005979">
    <property type="entry name" value="Prochl_reduct"/>
</dbReference>
<comment type="subcellular location">
    <subcellularLocation>
        <location evidence="7">Plastid</location>
        <location evidence="7">Chloroplast</location>
    </subcellularLocation>
</comment>
<keyword evidence="3 7" id="KW-0602">Photosynthesis</keyword>
<evidence type="ECO:0000256" key="7">
    <source>
        <dbReference type="RuleBase" id="RU365001"/>
    </source>
</evidence>
<reference evidence="9" key="1">
    <citation type="submission" date="2017-04" db="EMBL/GenBank/DDBJ databases">
        <title>Population genomics of picophytoplankton unveils novel chromosome hypervariability.</title>
        <authorList>
            <consortium name="DOE Joint Genome Institute"/>
            <person name="Blanc-Mathieu R."/>
            <person name="Krasovec M."/>
            <person name="Hebrard M."/>
            <person name="Yau S."/>
            <person name="Desgranges E."/>
            <person name="Martin J."/>
            <person name="Schackwitz W."/>
            <person name="Kuo A."/>
            <person name="Salin G."/>
            <person name="Donnadieu C."/>
            <person name="Desdevises Y."/>
            <person name="Sanchez-Ferandin S."/>
            <person name="Moreau H."/>
            <person name="Rivals E."/>
            <person name="Grigoriev I.V."/>
            <person name="Grimsley N."/>
            <person name="Eyre-Walker A."/>
            <person name="Piganeau G."/>
        </authorList>
    </citation>
    <scope>NUCLEOTIDE SEQUENCE [LARGE SCALE GENOMIC DNA]</scope>
    <source>
        <strain evidence="9">RCC 1115</strain>
    </source>
</reference>
<dbReference type="EMBL" id="KZ155778">
    <property type="protein sequence ID" value="OUS47454.1"/>
    <property type="molecule type" value="Genomic_DNA"/>
</dbReference>
<protein>
    <recommendedName>
        <fullName evidence="7">NADPH-protochlorophyllide oxidoreductase</fullName>
        <ecNumber evidence="7">1.3.1.33</ecNumber>
    </recommendedName>
</protein>
<dbReference type="AlphaFoldDB" id="A0A1Y5IGZ9"/>
<dbReference type="PANTHER" id="PTHR44419:SF19">
    <property type="entry name" value="PROTOCHLOROPHYLLIDE REDUCTASE A, CHLOROPLASTIC"/>
    <property type="match status" value="1"/>
</dbReference>
<keyword evidence="7" id="KW-0809">Transit peptide</keyword>
<comment type="function">
    <text evidence="7">Phototransformation of protochlorophyllide (Pchlide) to chlorophyllide (Chlide).</text>
</comment>
<evidence type="ECO:0000256" key="4">
    <source>
        <dbReference type="ARBA" id="ARBA00022857"/>
    </source>
</evidence>
<evidence type="ECO:0000256" key="5">
    <source>
        <dbReference type="ARBA" id="ARBA00023002"/>
    </source>
</evidence>
<comment type="pathway">
    <text evidence="1 7">Porphyrin-containing compound metabolism; chlorophyll biosynthesis.</text>
</comment>
<keyword evidence="6 7" id="KW-0149">Chlorophyll biosynthesis</keyword>
<dbReference type="SUPFAM" id="SSF51735">
    <property type="entry name" value="NAD(P)-binding Rossmann-fold domains"/>
    <property type="match status" value="1"/>
</dbReference>
<sequence>MRAVAAHYRAPTRTRRAPAIRQPSTSRARRTSTLAVARAAGASSQNIMPSNAANKPVAIVTGASSGLGLYTAKALIEKGYFVVMAVRDPRKGETKANELGFDKKSYAVMYCELGELASVREFCSGFRRSPYVKNFQALVCNAALYLPNATVPSYTKDGFEECVGVNHLAHHLMCLELLDDLAKAPDANMKRLIIVGSVTGNTNTLAGQVPPRAGLGDLSGLRNGFKNSDRNQGAHIDGSRFIGAKAYKDSKLCNMLDIKVFAERYGESTGIKFSTMYPGCIADSNLFRNHTPFFRWLFPILQKNVTKGYVSEEEAGQRLASIVYDPRYTEQGAYWAWKGGGDQLWDNFNNNNDDTRTIAFNNKPSREGRDMAKANAMFDISTELVGYKPNVIDGVSKAFDRVISSATEKISK</sequence>
<dbReference type="InterPro" id="IPR002347">
    <property type="entry name" value="SDR_fam"/>
</dbReference>
<keyword evidence="4 7" id="KW-0521">NADP</keyword>
<dbReference type="UniPathway" id="UPA00668"/>
<evidence type="ECO:0000256" key="2">
    <source>
        <dbReference type="ARBA" id="ARBA00005821"/>
    </source>
</evidence>
<evidence type="ECO:0000256" key="3">
    <source>
        <dbReference type="ARBA" id="ARBA00022531"/>
    </source>
</evidence>
<keyword evidence="5 7" id="KW-0560">Oxidoreductase</keyword>
<accession>A0A1Y5IGZ9</accession>
<keyword evidence="7" id="KW-0934">Plastid</keyword>
<dbReference type="eggNOG" id="KOG1208">
    <property type="taxonomic scope" value="Eukaryota"/>
</dbReference>
<dbReference type="NCBIfam" id="TIGR01289">
    <property type="entry name" value="LPOR"/>
    <property type="match status" value="1"/>
</dbReference>
<dbReference type="Gene3D" id="3.40.50.720">
    <property type="entry name" value="NAD(P)-binding Rossmann-like Domain"/>
    <property type="match status" value="1"/>
</dbReference>
<evidence type="ECO:0000256" key="1">
    <source>
        <dbReference type="ARBA" id="ARBA00005173"/>
    </source>
</evidence>